<dbReference type="EMBL" id="FNVR01000018">
    <property type="protein sequence ID" value="SEG21863.1"/>
    <property type="molecule type" value="Genomic_DNA"/>
</dbReference>
<gene>
    <name evidence="3" type="ORF">SAMN03080598_02945</name>
</gene>
<protein>
    <submittedName>
        <fullName evidence="3">Carboxypeptidase regulatory-like domain-containing protein</fullName>
    </submittedName>
</protein>
<keyword evidence="1" id="KW-0732">Signal</keyword>
<dbReference type="OrthoDB" id="2111471at2"/>
<accession>A0A1H5YCS5</accession>
<dbReference type="GO" id="GO:0030246">
    <property type="term" value="F:carbohydrate binding"/>
    <property type="evidence" value="ECO:0007669"/>
    <property type="project" value="InterPro"/>
</dbReference>
<feature type="signal peptide" evidence="1">
    <location>
        <begin position="1"/>
        <end position="19"/>
    </location>
</feature>
<dbReference type="AlphaFoldDB" id="A0A1H5YCS5"/>
<feature type="chain" id="PRO_5009290407" evidence="1">
    <location>
        <begin position="20"/>
        <end position="268"/>
    </location>
</feature>
<dbReference type="InterPro" id="IPR025491">
    <property type="entry name" value="DUF4382"/>
</dbReference>
<evidence type="ECO:0000313" key="3">
    <source>
        <dbReference type="EMBL" id="SEG21863.1"/>
    </source>
</evidence>
<evidence type="ECO:0000256" key="1">
    <source>
        <dbReference type="SAM" id="SignalP"/>
    </source>
</evidence>
<dbReference type="GO" id="GO:0004180">
    <property type="term" value="F:carboxypeptidase activity"/>
    <property type="evidence" value="ECO:0007669"/>
    <property type="project" value="UniProtKB-KW"/>
</dbReference>
<evidence type="ECO:0000313" key="4">
    <source>
        <dbReference type="Proteomes" id="UP000236736"/>
    </source>
</evidence>
<dbReference type="STRING" id="1120964.GCA_001313265_04503"/>
<dbReference type="PROSITE" id="PS51257">
    <property type="entry name" value="PROKAR_LIPOPROTEIN"/>
    <property type="match status" value="1"/>
</dbReference>
<dbReference type="Pfam" id="PF13620">
    <property type="entry name" value="CarboxypepD_reg"/>
    <property type="match status" value="1"/>
</dbReference>
<proteinExistence type="predicted"/>
<dbReference type="InterPro" id="IPR013784">
    <property type="entry name" value="Carb-bd-like_fold"/>
</dbReference>
<dbReference type="SUPFAM" id="SSF49452">
    <property type="entry name" value="Starch-binding domain-like"/>
    <property type="match status" value="1"/>
</dbReference>
<dbReference type="Pfam" id="PF14321">
    <property type="entry name" value="DUF4382"/>
    <property type="match status" value="1"/>
</dbReference>
<dbReference type="Gene3D" id="2.60.40.1120">
    <property type="entry name" value="Carboxypeptidase-like, regulatory domain"/>
    <property type="match status" value="1"/>
</dbReference>
<evidence type="ECO:0000259" key="2">
    <source>
        <dbReference type="Pfam" id="PF14321"/>
    </source>
</evidence>
<keyword evidence="3" id="KW-0645">Protease</keyword>
<dbReference type="Proteomes" id="UP000236736">
    <property type="component" value="Unassembled WGS sequence"/>
</dbReference>
<keyword evidence="4" id="KW-1185">Reference proteome</keyword>
<organism evidence="3 4">
    <name type="scientific">Algoriphagus boritolerans DSM 17298 = JCM 18970</name>
    <dbReference type="NCBI Taxonomy" id="1120964"/>
    <lineage>
        <taxon>Bacteria</taxon>
        <taxon>Pseudomonadati</taxon>
        <taxon>Bacteroidota</taxon>
        <taxon>Cytophagia</taxon>
        <taxon>Cytophagales</taxon>
        <taxon>Cyclobacteriaceae</taxon>
        <taxon>Algoriphagus</taxon>
    </lineage>
</organism>
<name>A0A1H5YCS5_9BACT</name>
<keyword evidence="3" id="KW-0121">Carboxypeptidase</keyword>
<sequence length="268" mass="29412">MKIIIKNLTVFLLGFAAFACDINNSPKSGQARVNFYLVDAPADFDEVWIEVLALRVKAENEESEMTEDDDSWNEIVFEGSRYVNLLDLTGGNSLLLGSEDFPEGNIDQIRLILGEDNYLTKDGERFELKTPSAQQSGLKIKVDQTLEAGNTYNLIIDFDMAKSIVVAGNSGNIILKPVLRAFLEQSQGVQGQVLPVEAQPVMITVTVNGIDLNTFADENGNYVIQGITPGTYDLTFMPNEGYEPVTVNGIVVEAEKVTTVPPVTLVEK</sequence>
<keyword evidence="3" id="KW-0378">Hydrolase</keyword>
<feature type="domain" description="DUF4382" evidence="2">
    <location>
        <begin position="30"/>
        <end position="177"/>
    </location>
</feature>
<dbReference type="RefSeq" id="WP_103925582.1">
    <property type="nucleotide sequence ID" value="NZ_BBFN01000024.1"/>
</dbReference>
<reference evidence="4" key="1">
    <citation type="submission" date="2016-10" db="EMBL/GenBank/DDBJ databases">
        <authorList>
            <person name="Varghese N."/>
            <person name="Submissions S."/>
        </authorList>
    </citation>
    <scope>NUCLEOTIDE SEQUENCE [LARGE SCALE GENOMIC DNA]</scope>
    <source>
        <strain evidence="4">DSM 17298</strain>
    </source>
</reference>